<evidence type="ECO:0000313" key="3">
    <source>
        <dbReference type="Proteomes" id="UP000011863"/>
    </source>
</evidence>
<gene>
    <name evidence="2" type="ORF">YM304_37620</name>
</gene>
<dbReference type="InterPro" id="IPR018723">
    <property type="entry name" value="DUF2254_membrane"/>
</dbReference>
<keyword evidence="1" id="KW-0812">Transmembrane</keyword>
<organism evidence="2 3">
    <name type="scientific">Ilumatobacter coccineus (strain NBRC 103263 / KCTC 29153 / YM16-304)</name>
    <dbReference type="NCBI Taxonomy" id="1313172"/>
    <lineage>
        <taxon>Bacteria</taxon>
        <taxon>Bacillati</taxon>
        <taxon>Actinomycetota</taxon>
        <taxon>Acidimicrobiia</taxon>
        <taxon>Acidimicrobiales</taxon>
        <taxon>Ilumatobacteraceae</taxon>
        <taxon>Ilumatobacter</taxon>
    </lineage>
</organism>
<keyword evidence="1" id="KW-1133">Transmembrane helix</keyword>
<keyword evidence="1" id="KW-0472">Membrane</keyword>
<feature type="transmembrane region" description="Helical" evidence="1">
    <location>
        <begin position="153"/>
        <end position="174"/>
    </location>
</feature>
<reference evidence="2 3" key="1">
    <citation type="journal article" date="2013" name="Int. J. Syst. Evol. Microbiol.">
        <title>Ilumatobacter nonamiense sp. nov. and Ilumatobacter coccineum sp. nov., isolated from seashore sand.</title>
        <authorList>
            <person name="Matsumoto A."/>
            <person name="Kasai H."/>
            <person name="Matsuo Y."/>
            <person name="Shizuri Y."/>
            <person name="Ichikawa N."/>
            <person name="Fujita N."/>
            <person name="Omura S."/>
            <person name="Takahashi Y."/>
        </authorList>
    </citation>
    <scope>NUCLEOTIDE SEQUENCE [LARGE SCALE GENOMIC DNA]</scope>
    <source>
        <strain evidence="3">NBRC 103263 / KCTC 29153 / YM16-304</strain>
    </source>
</reference>
<dbReference type="Proteomes" id="UP000011863">
    <property type="component" value="Chromosome"/>
</dbReference>
<dbReference type="EMBL" id="AP012057">
    <property type="protein sequence ID" value="BAN04076.1"/>
    <property type="molecule type" value="Genomic_DNA"/>
</dbReference>
<proteinExistence type="predicted"/>
<name>A0A6C7EJC7_ILUCY</name>
<evidence type="ECO:0000313" key="2">
    <source>
        <dbReference type="EMBL" id="BAN04076.1"/>
    </source>
</evidence>
<sequence length="451" mass="48525">MSSSSTSLKNWLTDRVGLVRARQFLDGLRHSLSFVPGLYVIGSIVVVQSTLFIDRQIGDDTLPVILTTTVDSSRAVLGALAGGLITSITLLLSMMLITIQLASAQFSPRTLRDWLGNRLMQHTVGLALGTTVFSLLALRAARTFGEGTDSTDITPHISVLVALALGVVALFGVVRSVDHVTHSVRIGSVSRRIANETIAVVEARDELDAGQRPGSTPALGVESDAIGDIPDTAGAVEASHAGWIQQIDEDAILDALPAGSTGYVHAPLGAFVPKSAPLIWVDPPPDDELCAQLLEAFATGDSRTMQQDISFGLVQLTDIAVRALSPGVNDPSTASDIIVQIGNVMLSIWSQDEAPSERVDRDRTLIRHRVAHAEHLRRAFDPIRRYGAADPHVMTSLVRELRMLRSESERRALPGPTDPIDQMIRAVDDTADRSLWSQAEHDEFDGLIALG</sequence>
<accession>A0A6C7EJC7</accession>
<evidence type="ECO:0000256" key="1">
    <source>
        <dbReference type="SAM" id="Phobius"/>
    </source>
</evidence>
<feature type="transmembrane region" description="Helical" evidence="1">
    <location>
        <begin position="34"/>
        <end position="54"/>
    </location>
</feature>
<protein>
    <recommendedName>
        <fullName evidence="4">DUF2254 domain-containing protein</fullName>
    </recommendedName>
</protein>
<keyword evidence="3" id="KW-1185">Reference proteome</keyword>
<dbReference type="KEGG" id="aym:YM304_37620"/>
<dbReference type="AlphaFoldDB" id="A0A6C7EJC7"/>
<feature type="transmembrane region" description="Helical" evidence="1">
    <location>
        <begin position="119"/>
        <end position="141"/>
    </location>
</feature>
<dbReference type="Pfam" id="PF10011">
    <property type="entry name" value="DUF2254"/>
    <property type="match status" value="1"/>
</dbReference>
<feature type="transmembrane region" description="Helical" evidence="1">
    <location>
        <begin position="75"/>
        <end position="99"/>
    </location>
</feature>
<evidence type="ECO:0008006" key="4">
    <source>
        <dbReference type="Google" id="ProtNLM"/>
    </source>
</evidence>